<dbReference type="Proteomes" id="UP001148299">
    <property type="component" value="Unassembled WGS sequence"/>
</dbReference>
<reference evidence="1" key="2">
    <citation type="journal article" date="2023" name="IMA Fungus">
        <title>Comparative genomic study of the Penicillium genus elucidates a diverse pangenome and 15 lateral gene transfer events.</title>
        <authorList>
            <person name="Petersen C."/>
            <person name="Sorensen T."/>
            <person name="Nielsen M.R."/>
            <person name="Sondergaard T.E."/>
            <person name="Sorensen J.L."/>
            <person name="Fitzpatrick D.A."/>
            <person name="Frisvad J.C."/>
            <person name="Nielsen K.L."/>
        </authorList>
    </citation>
    <scope>NUCLEOTIDE SEQUENCE</scope>
    <source>
        <strain evidence="1">IBT 35675</strain>
    </source>
</reference>
<dbReference type="SUPFAM" id="SSF53335">
    <property type="entry name" value="S-adenosyl-L-methionine-dependent methyltransferases"/>
    <property type="match status" value="1"/>
</dbReference>
<dbReference type="Gene3D" id="3.40.50.150">
    <property type="entry name" value="Vaccinia Virus protein VP39"/>
    <property type="match status" value="1"/>
</dbReference>
<evidence type="ECO:0000313" key="2">
    <source>
        <dbReference type="Proteomes" id="UP001148299"/>
    </source>
</evidence>
<keyword evidence="2" id="KW-1185">Reference proteome</keyword>
<dbReference type="AlphaFoldDB" id="A0A9W9RVH1"/>
<protein>
    <recommendedName>
        <fullName evidence="3">S-adenosyl-L-methionine-dependent methyltransferase</fullName>
    </recommendedName>
</protein>
<gene>
    <name evidence="1" type="ORF">N7541_001052</name>
</gene>
<dbReference type="PANTHER" id="PTHR43591">
    <property type="entry name" value="METHYLTRANSFERASE"/>
    <property type="match status" value="1"/>
</dbReference>
<proteinExistence type="predicted"/>
<reference evidence="1" key="1">
    <citation type="submission" date="2022-12" db="EMBL/GenBank/DDBJ databases">
        <authorList>
            <person name="Petersen C."/>
        </authorList>
    </citation>
    <scope>NUCLEOTIDE SEQUENCE</scope>
    <source>
        <strain evidence="1">IBT 35675</strain>
    </source>
</reference>
<dbReference type="PANTHER" id="PTHR43591:SF10">
    <property type="entry name" value="ABC TRANSMEMBRANE TYPE-1 DOMAIN-CONTAINING PROTEIN-RELATED"/>
    <property type="match status" value="1"/>
</dbReference>
<sequence>MSLPHPDERIQVDTSDDDSLFDTQSLLGSNLSFASSVRDYNYENGRRYHAYRNGQYPFPNDEEEQDRLALTHHLFKLLIRGDLHRAPIRTTAPRRILDIGTGTAEWALEMAEHYPQADILGTDLSPIQPSYAPPNCRFFIDDAESDWTFGPHEKFDYIHARSLAGGLGDWHKLLRQAYQHLKPGAWFEAQEFDLWLVSDDGTHHQATAISTWQELLVKASVKFGKPMDVASRMEGWMAKQGFVNVVDESYKCPIGGWPKNRRLKEIGRVGKVTLLEIVEPYTLALFTRVLGFSYQDAQEHMDKVRKELLSNSYHLYTVFHFIYGQKPLEAETT</sequence>
<dbReference type="GO" id="GO:0008168">
    <property type="term" value="F:methyltransferase activity"/>
    <property type="evidence" value="ECO:0007669"/>
    <property type="project" value="TreeGrafter"/>
</dbReference>
<dbReference type="EMBL" id="JAPZBR010000001">
    <property type="protein sequence ID" value="KAJ5367111.1"/>
    <property type="molecule type" value="Genomic_DNA"/>
</dbReference>
<dbReference type="CDD" id="cd02440">
    <property type="entry name" value="AdoMet_MTases"/>
    <property type="match status" value="1"/>
</dbReference>
<organism evidence="1 2">
    <name type="scientific">Penicillium brevicompactum</name>
    <dbReference type="NCBI Taxonomy" id="5074"/>
    <lineage>
        <taxon>Eukaryota</taxon>
        <taxon>Fungi</taxon>
        <taxon>Dikarya</taxon>
        <taxon>Ascomycota</taxon>
        <taxon>Pezizomycotina</taxon>
        <taxon>Eurotiomycetes</taxon>
        <taxon>Eurotiomycetidae</taxon>
        <taxon>Eurotiales</taxon>
        <taxon>Aspergillaceae</taxon>
        <taxon>Penicillium</taxon>
    </lineage>
</organism>
<comment type="caution">
    <text evidence="1">The sequence shown here is derived from an EMBL/GenBank/DDBJ whole genome shotgun (WGS) entry which is preliminary data.</text>
</comment>
<dbReference type="Pfam" id="PF13489">
    <property type="entry name" value="Methyltransf_23"/>
    <property type="match status" value="1"/>
</dbReference>
<evidence type="ECO:0000313" key="1">
    <source>
        <dbReference type="EMBL" id="KAJ5367111.1"/>
    </source>
</evidence>
<dbReference type="InterPro" id="IPR029063">
    <property type="entry name" value="SAM-dependent_MTases_sf"/>
</dbReference>
<evidence type="ECO:0008006" key="3">
    <source>
        <dbReference type="Google" id="ProtNLM"/>
    </source>
</evidence>
<accession>A0A9W9RVH1</accession>
<name>A0A9W9RVH1_PENBR</name>